<reference evidence="7" key="4">
    <citation type="journal article" date="2020" name="mSystems">
        <title>Genome- and Community-Level Interaction Insights into Carbon Utilization and Element Cycling Functions of Hydrothermarchaeota in Hydrothermal Sediment.</title>
        <authorList>
            <person name="Zhou Z."/>
            <person name="Liu Y."/>
            <person name="Xu W."/>
            <person name="Pan J."/>
            <person name="Luo Z.H."/>
            <person name="Li M."/>
        </authorList>
    </citation>
    <scope>NUCLEOTIDE SEQUENCE [LARGE SCALE GENOMIC DNA]</scope>
    <source>
        <strain evidence="9">SpSt-1073</strain>
        <strain evidence="8">SpSt-613</strain>
        <strain evidence="7">SpSt-669</strain>
    </source>
</reference>
<reference evidence="3" key="3">
    <citation type="journal article" date="2012" name="PLoS ONE">
        <title>A Deeply Branching Thermophilic Bacterium with an Ancient Acetyl-CoA Pathway Dominates a Subsurface Ecosystem.</title>
        <authorList>
            <person name="Takami H."/>
            <person name="Noguchi H."/>
            <person name="Takaki Y."/>
            <person name="Uchiyama I."/>
            <person name="Toyoda A."/>
            <person name="Nishi S."/>
            <person name="Chee G.-J."/>
            <person name="Arai W."/>
            <person name="Nunoura T."/>
            <person name="Itoh T."/>
            <person name="Hattori M."/>
            <person name="Takai K."/>
        </authorList>
    </citation>
    <scope>NUCLEOTIDE SEQUENCE</scope>
</reference>
<organism evidence="3 10">
    <name type="scientific">Caldiarchaeum subterraneum</name>
    <dbReference type="NCBI Taxonomy" id="311458"/>
    <lineage>
        <taxon>Archaea</taxon>
        <taxon>Nitrososphaerota</taxon>
        <taxon>Candidatus Caldarchaeales</taxon>
        <taxon>Candidatus Caldarchaeaceae</taxon>
        <taxon>Candidatus Caldarchaeum</taxon>
    </lineage>
</organism>
<evidence type="ECO:0000313" key="3">
    <source>
        <dbReference type="EMBL" id="BAJ46943.1"/>
    </source>
</evidence>
<dbReference type="InterPro" id="IPR005354">
    <property type="entry name" value="UPF0147"/>
</dbReference>
<evidence type="ECO:0000256" key="1">
    <source>
        <dbReference type="ARBA" id="ARBA00005958"/>
    </source>
</evidence>
<dbReference type="Gene3D" id="1.20.1440.50">
    <property type="entry name" value="Ta0600-like"/>
    <property type="match status" value="1"/>
</dbReference>
<evidence type="ECO:0000313" key="8">
    <source>
        <dbReference type="EMBL" id="HGN89687.1"/>
    </source>
</evidence>
<dbReference type="Pfam" id="PF03685">
    <property type="entry name" value="UPF0147"/>
    <property type="match status" value="1"/>
</dbReference>
<dbReference type="Proteomes" id="UP000008120">
    <property type="component" value="Chromosome"/>
</dbReference>
<dbReference type="BioCyc" id="CCAL311458:G131R-130-MONOMER"/>
<dbReference type="KEGG" id="csu:CSUB_C0129"/>
<dbReference type="EMBL" id="BA000048">
    <property type="protein sequence ID" value="BAJ49992.1"/>
    <property type="molecule type" value="Genomic_DNA"/>
</dbReference>
<reference evidence="3 10" key="2">
    <citation type="journal article" date="2011" name="Nucleic Acids Res.">
        <title>Insights into the evolution of Archaea and eukaryotic protein modifier systems revealed by the genome of a novel archaeal group.</title>
        <authorList>
            <person name="Nunoura T."/>
            <person name="Takaki Y."/>
            <person name="Kakuta J."/>
            <person name="Nishi S."/>
            <person name="Sugahara J."/>
            <person name="Kazama H."/>
            <person name="Chee G."/>
            <person name="Hattori M."/>
            <person name="Kanai A."/>
            <person name="Atomi H."/>
            <person name="Takai K."/>
            <person name="Takami H."/>
        </authorList>
    </citation>
    <scope>NUCLEOTIDE SEQUENCE [LARGE SCALE GENOMIC DNA]</scope>
</reference>
<dbReference type="EMBL" id="AP011882">
    <property type="protein sequence ID" value="BAJ49074.1"/>
    <property type="molecule type" value="Genomic_DNA"/>
</dbReference>
<dbReference type="SUPFAM" id="SSF158436">
    <property type="entry name" value="Ta0600-like"/>
    <property type="match status" value="1"/>
</dbReference>
<evidence type="ECO:0000313" key="10">
    <source>
        <dbReference type="Proteomes" id="UP000008120"/>
    </source>
</evidence>
<protein>
    <recommendedName>
        <fullName evidence="2">UPF0147 protein CSUB_C0129</fullName>
    </recommendedName>
</protein>
<dbReference type="NCBIfam" id="NF003319">
    <property type="entry name" value="PRK04330.1"/>
    <property type="match status" value="1"/>
</dbReference>
<evidence type="ECO:0000256" key="2">
    <source>
        <dbReference type="HAMAP-Rule" id="MF_00342"/>
    </source>
</evidence>
<dbReference type="EMBL" id="DTCM01000093">
    <property type="protein sequence ID" value="HGL41544.1"/>
    <property type="molecule type" value="Genomic_DNA"/>
</dbReference>
<dbReference type="EMBL" id="AP011745">
    <property type="protein sequence ID" value="BAJ46943.1"/>
    <property type="molecule type" value="Genomic_DNA"/>
</dbReference>
<evidence type="ECO:0000313" key="5">
    <source>
        <dbReference type="EMBL" id="BAJ49074.1"/>
    </source>
</evidence>
<dbReference type="AlphaFoldDB" id="E6N3N7"/>
<proteinExistence type="inferred from homology"/>
<evidence type="ECO:0000313" key="4">
    <source>
        <dbReference type="EMBL" id="BAJ49044.1"/>
    </source>
</evidence>
<dbReference type="HAMAP" id="MF_00342">
    <property type="entry name" value="UPF0147"/>
    <property type="match status" value="1"/>
</dbReference>
<dbReference type="EMBL" id="AP011880">
    <property type="protein sequence ID" value="BAJ49044.1"/>
    <property type="molecule type" value="Genomic_DNA"/>
</dbReference>
<dbReference type="STRING" id="311458.CSUB_C0129"/>
<evidence type="ECO:0000313" key="7">
    <source>
        <dbReference type="EMBL" id="HGL41544.1"/>
    </source>
</evidence>
<dbReference type="InterPro" id="IPR023130">
    <property type="entry name" value="Ta0600-like_sf"/>
</dbReference>
<dbReference type="EMBL" id="DRXG01000001">
    <property type="protein sequence ID" value="HHN51681.1"/>
    <property type="molecule type" value="Genomic_DNA"/>
</dbReference>
<gene>
    <name evidence="6" type="ORF">CSUB_C0129</name>
    <name evidence="9" type="ORF">ENM30_00035</name>
    <name evidence="8" type="ORF">ENT82_00945</name>
    <name evidence="7" type="ORF">ENU43_07790</name>
    <name evidence="4" type="ORF">HGMM_F11E05C23</name>
    <name evidence="5" type="ORF">HGMM_F32H09C13</name>
    <name evidence="3" type="ORF">HGMM_F37B02C26</name>
</gene>
<reference evidence="3 10" key="1">
    <citation type="journal article" date="2005" name="Environ. Microbiol.">
        <title>Genetic and functional properties of uncultivated thermophilic crenarchaeotes from a subsurface gold mine as revealed by analysis of genome fragments.</title>
        <authorList>
            <person name="Nunoura T."/>
            <person name="Hirayama H."/>
            <person name="Takami H."/>
            <person name="Oida H."/>
            <person name="Nishi S."/>
            <person name="Shimamura S."/>
            <person name="Suzuki Y."/>
            <person name="Inagaki F."/>
            <person name="Takai K."/>
            <person name="Nealson K.H."/>
            <person name="Horikoshi K."/>
        </authorList>
    </citation>
    <scope>NUCLEOTIDE SEQUENCE [LARGE SCALE GENOMIC DNA]</scope>
</reference>
<sequence>MAQAGADWESKRQQVVQILETIINDADTPRNIRRIAKQASTELFNEKLRPAVRAANSIELIEEIINDPNMPSFTRTQLWMAISILETIRSSQT</sequence>
<comment type="similarity">
    <text evidence="1 2">Belongs to the UPF0147 family.</text>
</comment>
<dbReference type="EMBL" id="DTAD01000011">
    <property type="protein sequence ID" value="HGN89687.1"/>
    <property type="molecule type" value="Genomic_DNA"/>
</dbReference>
<evidence type="ECO:0000313" key="9">
    <source>
        <dbReference type="EMBL" id="HHN51681.1"/>
    </source>
</evidence>
<accession>E6N3N7</accession>
<evidence type="ECO:0000313" key="6">
    <source>
        <dbReference type="EMBL" id="BAJ49992.1"/>
    </source>
</evidence>
<name>E6N3N7_CALS0</name>